<proteinExistence type="predicted"/>
<evidence type="ECO:0000313" key="1">
    <source>
        <dbReference type="EMBL" id="MCF0265816.1"/>
    </source>
</evidence>
<evidence type="ECO:0000313" key="2">
    <source>
        <dbReference type="Proteomes" id="UP000887320"/>
    </source>
</evidence>
<dbReference type="EMBL" id="JAHWXT010000005">
    <property type="protein sequence ID" value="MCF0265816.1"/>
    <property type="molecule type" value="Genomic_DNA"/>
</dbReference>
<dbReference type="RefSeq" id="WP_234623846.1">
    <property type="nucleotide sequence ID" value="NZ_JAHWXT010000005.1"/>
</dbReference>
<comment type="caution">
    <text evidence="1">The sequence shown here is derived from an EMBL/GenBank/DDBJ whole genome shotgun (WGS) entry which is preliminary data.</text>
</comment>
<dbReference type="AlphaFoldDB" id="A0A8X8GJB6"/>
<protein>
    <submittedName>
        <fullName evidence="1">Uncharacterized protein</fullName>
    </submittedName>
</protein>
<organism evidence="1 2">
    <name type="scientific">Acinetobacter guillouiae</name>
    <name type="common">Acinetobacter genomosp. 11</name>
    <dbReference type="NCBI Taxonomy" id="106649"/>
    <lineage>
        <taxon>Bacteria</taxon>
        <taxon>Pseudomonadati</taxon>
        <taxon>Pseudomonadota</taxon>
        <taxon>Gammaproteobacteria</taxon>
        <taxon>Moraxellales</taxon>
        <taxon>Moraxellaceae</taxon>
        <taxon>Acinetobacter</taxon>
    </lineage>
</organism>
<reference evidence="1" key="1">
    <citation type="submission" date="2021-07" db="EMBL/GenBank/DDBJ databases">
        <authorList>
            <person name="Fernandez M."/>
            <person name="Pereira P."/>
            <person name="Torres Tejerizo G.A."/>
            <person name="Gonzalez P."/>
            <person name="Agostini E."/>
        </authorList>
    </citation>
    <scope>NUCLEOTIDE SEQUENCE</scope>
    <source>
        <strain evidence="1">SFC 500-1A</strain>
    </source>
</reference>
<dbReference type="Proteomes" id="UP000887320">
    <property type="component" value="Unassembled WGS sequence"/>
</dbReference>
<gene>
    <name evidence="1" type="ORF">KW868_15315</name>
</gene>
<accession>A0A8X8GJB6</accession>
<name>A0A8X8GJB6_ACIGI</name>
<sequence length="261" mass="30360">MTRLHIENKKNVHLTDEAQELICFARICDIKSWEEVLDQYVELKEKIAPKKVLLLLEDIGQCNYTSMHASMGDGLYFDVSEYIEEGENEDASYENALPFGVQYHIEQLLKPENHVSIRDLHGKFSYSHQDLSILMQINMHPEKILDECVEVKVLRNTTETQKFAAQLNGYFSCDLNPFESFSLIQFLDKNFGLEYIGLGASLLFFIKTPKFTASNLDELFKELDKIYSFNQTMSTQLKEHFLDHDYIILPYVESLEVFVLD</sequence>